<reference evidence="4" key="1">
    <citation type="journal article" date="2012" name="J. Bacteriol.">
        <title>Revised Genome Sequence of Burkholderia thailandensis MSMB43 with Improved Annotation.</title>
        <authorList>
            <person name="Zhuo Y."/>
            <person name="Liu L."/>
            <person name="Wang Q."/>
            <person name="Liu X."/>
            <person name="Ren B."/>
            <person name="Liu M."/>
            <person name="Ni P."/>
            <person name="Cheng Y.Q."/>
            <person name="Zhang L."/>
        </authorList>
    </citation>
    <scope>NUCLEOTIDE SEQUENCE [LARGE SCALE GENOMIC DNA]</scope>
    <source>
        <strain evidence="4">MSMB43</strain>
    </source>
</reference>
<dbReference type="InterPro" id="IPR015168">
    <property type="entry name" value="SsuA/THI5"/>
</dbReference>
<evidence type="ECO:0000259" key="2">
    <source>
        <dbReference type="Pfam" id="PF09084"/>
    </source>
</evidence>
<keyword evidence="4" id="KW-1185">Reference proteome</keyword>
<evidence type="ECO:0000256" key="1">
    <source>
        <dbReference type="SAM" id="MobiDB-lite"/>
    </source>
</evidence>
<dbReference type="PROSITE" id="PS51318">
    <property type="entry name" value="TAT"/>
    <property type="match status" value="1"/>
</dbReference>
<name>A0ABN0G4I0_9BURK</name>
<dbReference type="InterPro" id="IPR006311">
    <property type="entry name" value="TAT_signal"/>
</dbReference>
<evidence type="ECO:0000313" key="4">
    <source>
        <dbReference type="Proteomes" id="UP000004682"/>
    </source>
</evidence>
<proteinExistence type="predicted"/>
<sequence>MTRAPDAPDAPDALSPDAAPAGGTPAHAPAPPASSRRTLLRAAGAAALAAPALTLGRKVWSAPPLRKLTFAWNQNAFCLTPIVVAKELGFFEKNGLSVDLINYSGSTDQLLESIATGKADAAVGMIHRWLKPLEAGFDVKIIGSSHGGCVRLVGAKAAGVTSLAALKGRTVGVSDLAAPGKHFFSILLAKHDIDPERDVTWRQYPADLLGVAVDKGEIHAIADGDPNLYLLEKRSGGKYAELATNLTGEYARKVCCVIGARGALVRNDRPAAAALARAIVQATDYTHENPNESAKVFAKYSPKIDPEDLRKLYATLTYTHHPTNVDLQSEIAFYADDFRRIGVIRKSTDPQRFAQQVYANVLG</sequence>
<dbReference type="Proteomes" id="UP000004682">
    <property type="component" value="Unassembled WGS sequence"/>
</dbReference>
<dbReference type="PANTHER" id="PTHR30024">
    <property type="entry name" value="ALIPHATIC SULFONATES-BINDING PROTEIN-RELATED"/>
    <property type="match status" value="1"/>
</dbReference>
<dbReference type="Pfam" id="PF09084">
    <property type="entry name" value="NMT1"/>
    <property type="match status" value="1"/>
</dbReference>
<feature type="region of interest" description="Disordered" evidence="1">
    <location>
        <begin position="1"/>
        <end position="35"/>
    </location>
</feature>
<protein>
    <submittedName>
        <fullName evidence="3">ABC-type nitrate/sulfonate/bicarbonate transport systems periplasmic component</fullName>
    </submittedName>
</protein>
<dbReference type="SUPFAM" id="SSF53850">
    <property type="entry name" value="Periplasmic binding protein-like II"/>
    <property type="match status" value="1"/>
</dbReference>
<accession>A0ABN0G4I0</accession>
<feature type="domain" description="SsuA/THI5-like" evidence="2">
    <location>
        <begin position="80"/>
        <end position="292"/>
    </location>
</feature>
<evidence type="ECO:0000313" key="3">
    <source>
        <dbReference type="EMBL" id="EIP87106.1"/>
    </source>
</evidence>
<dbReference type="Gene3D" id="3.40.190.10">
    <property type="entry name" value="Periplasmic binding protein-like II"/>
    <property type="match status" value="2"/>
</dbReference>
<dbReference type="PANTHER" id="PTHR30024:SF21">
    <property type="entry name" value="ABC TRANSPORTER SUBSTRATE-BINDING PROTEIN"/>
    <property type="match status" value="1"/>
</dbReference>
<dbReference type="RefSeq" id="WP_006027634.1">
    <property type="nucleotide sequence ID" value="NZ_JH692064.1"/>
</dbReference>
<organism evidence="3 4">
    <name type="scientific">Burkholderia humptydooensis MSMB43</name>
    <dbReference type="NCBI Taxonomy" id="441157"/>
    <lineage>
        <taxon>Bacteria</taxon>
        <taxon>Pseudomonadati</taxon>
        <taxon>Pseudomonadota</taxon>
        <taxon>Betaproteobacteria</taxon>
        <taxon>Burkholderiales</taxon>
        <taxon>Burkholderiaceae</taxon>
        <taxon>Burkholderia</taxon>
        <taxon>pseudomallei group</taxon>
    </lineage>
</organism>
<dbReference type="EMBL" id="JH692064">
    <property type="protein sequence ID" value="EIP87106.1"/>
    <property type="molecule type" value="Genomic_DNA"/>
</dbReference>
<gene>
    <name evidence="3" type="ORF">A33K_16709</name>
</gene>